<sequence>MRTSTFNYIKDILGDYYKTDDYIRQREEELRYPYRESDLNSGIKGSHGNNEAAANLLITIEQDRRLASLERNKRIIDKVLSESCEDTITIIQELHFKKRPRFTMQGLIDQGKIFCSRRKAFELQRIFFEEIAKELNLDI</sequence>
<accession>R3IEI4</accession>
<dbReference type="NCBIfam" id="TIGR01636">
    <property type="entry name" value="phage_rinA"/>
    <property type="match status" value="1"/>
</dbReference>
<dbReference type="HOGENOM" id="CLU_129884_1_0_9"/>
<name>R3IEI4_ENTFL</name>
<protein>
    <submittedName>
        <fullName evidence="1">RinA family phage transcriptional regulator</fullName>
    </submittedName>
</protein>
<dbReference type="EMBL" id="ASDZ01000004">
    <property type="protein sequence ID" value="EOK16138.1"/>
    <property type="molecule type" value="Genomic_DNA"/>
</dbReference>
<dbReference type="PATRIC" id="fig|1169311.3.peg.256"/>
<proteinExistence type="predicted"/>
<reference evidence="1 2" key="1">
    <citation type="submission" date="2013-02" db="EMBL/GenBank/DDBJ databases">
        <title>The Genome Sequence of Enterococcus faecalis ATCC_6055.</title>
        <authorList>
            <consortium name="The Broad Institute Genome Sequencing Platform"/>
            <consortium name="The Broad Institute Genome Sequencing Center for Infectious Disease"/>
            <person name="Earl A.M."/>
            <person name="Gilmore M.S."/>
            <person name="Lebreton F."/>
            <person name="Walker B."/>
            <person name="Young S.K."/>
            <person name="Zeng Q."/>
            <person name="Gargeya S."/>
            <person name="Fitzgerald M."/>
            <person name="Haas B."/>
            <person name="Abouelleil A."/>
            <person name="Alvarado L."/>
            <person name="Arachchi H.M."/>
            <person name="Berlin A.M."/>
            <person name="Chapman S.B."/>
            <person name="Dewar J."/>
            <person name="Goldberg J."/>
            <person name="Griggs A."/>
            <person name="Gujja S."/>
            <person name="Hansen M."/>
            <person name="Howarth C."/>
            <person name="Imamovic A."/>
            <person name="Larimer J."/>
            <person name="McCowan C."/>
            <person name="Murphy C."/>
            <person name="Neiman D."/>
            <person name="Pearson M."/>
            <person name="Priest M."/>
            <person name="Roberts A."/>
            <person name="Saif S."/>
            <person name="Shea T."/>
            <person name="Sisk P."/>
            <person name="Sykes S."/>
            <person name="Wortman J."/>
            <person name="Nusbaum C."/>
            <person name="Birren B."/>
        </authorList>
    </citation>
    <scope>NUCLEOTIDE SEQUENCE [LARGE SCALE GENOMIC DNA]</scope>
    <source>
        <strain evidence="1 2">ATCC 6055</strain>
    </source>
</reference>
<evidence type="ECO:0000313" key="2">
    <source>
        <dbReference type="Proteomes" id="UP000013638"/>
    </source>
</evidence>
<dbReference type="RefSeq" id="WP_002395898.1">
    <property type="nucleotide sequence ID" value="NZ_KB944840.1"/>
</dbReference>
<evidence type="ECO:0000313" key="1">
    <source>
        <dbReference type="EMBL" id="EOK16138.1"/>
    </source>
</evidence>
<comment type="caution">
    <text evidence="1">The sequence shown here is derived from an EMBL/GenBank/DDBJ whole genome shotgun (WGS) entry which is preliminary data.</text>
</comment>
<organism evidence="1 2">
    <name type="scientific">Enterococcus faecalis ATCC 6055</name>
    <dbReference type="NCBI Taxonomy" id="1169311"/>
    <lineage>
        <taxon>Bacteria</taxon>
        <taxon>Bacillati</taxon>
        <taxon>Bacillota</taxon>
        <taxon>Bacilli</taxon>
        <taxon>Lactobacillales</taxon>
        <taxon>Enterococcaceae</taxon>
        <taxon>Enterococcus</taxon>
    </lineage>
</organism>
<dbReference type="AlphaFoldDB" id="R3IEI4"/>
<dbReference type="Proteomes" id="UP000013638">
    <property type="component" value="Unassembled WGS sequence"/>
</dbReference>
<gene>
    <name evidence="1" type="ORF">WOU_00257</name>
</gene>
<dbReference type="InterPro" id="IPR006523">
    <property type="entry name" value="RinA"/>
</dbReference>